<feature type="signal peptide" evidence="1">
    <location>
        <begin position="1"/>
        <end position="22"/>
    </location>
</feature>
<dbReference type="PANTHER" id="PTHR11161:SF4">
    <property type="entry name" value="DROP DEAD"/>
    <property type="match status" value="1"/>
</dbReference>
<organism evidence="3">
    <name type="scientific">Cacopsylla melanoneura</name>
    <dbReference type="NCBI Taxonomy" id="428564"/>
    <lineage>
        <taxon>Eukaryota</taxon>
        <taxon>Metazoa</taxon>
        <taxon>Ecdysozoa</taxon>
        <taxon>Arthropoda</taxon>
        <taxon>Hexapoda</taxon>
        <taxon>Insecta</taxon>
        <taxon>Pterygota</taxon>
        <taxon>Neoptera</taxon>
        <taxon>Paraneoptera</taxon>
        <taxon>Hemiptera</taxon>
        <taxon>Sternorrhyncha</taxon>
        <taxon>Psylloidea</taxon>
        <taxon>Psyllidae</taxon>
        <taxon>Psyllinae</taxon>
        <taxon>Cacopsylla</taxon>
    </lineage>
</organism>
<proteinExistence type="predicted"/>
<dbReference type="InterPro" id="IPR052728">
    <property type="entry name" value="O2_lipid_transport_reg"/>
</dbReference>
<evidence type="ECO:0000256" key="1">
    <source>
        <dbReference type="SAM" id="SignalP"/>
    </source>
</evidence>
<feature type="domain" description="Nose resistant-to-fluoxetine protein N-terminal" evidence="2">
    <location>
        <begin position="74"/>
        <end position="226"/>
    </location>
</feature>
<name>A0A8D8Q9G6_9HEMI</name>
<protein>
    <recommendedName>
        <fullName evidence="2">Nose resistant-to-fluoxetine protein N-terminal domain-containing protein</fullName>
    </recommendedName>
</protein>
<dbReference type="AlphaFoldDB" id="A0A8D8Q9G6"/>
<accession>A0A8D8Q9G6</accession>
<dbReference type="InterPro" id="IPR006621">
    <property type="entry name" value="Nose-resist-to-fluoxetine_N"/>
</dbReference>
<sequence length="242" mass="27244">MLSRCLVFGVLCCVPWIHLSQAQHCNVQVSPVSNNGKVKTCLHSSQDSPEKPHPDMSRLFSTDLLTSIIPHIEDRTCRSQLSQVVQDLNEMKLWAFQMFDSMGRLSSSVLSGNSHQLGDFDQCLSIQHPFIRPQYCLGLVDVDVAQEAPPDVKLVVERIRGNNFIQSHRSDPSQFIPTYTTLKWGLCIPDSCSPFDLSKSFDTFFNLTLPAYVTVQTSVDPRLCHQGGLQQKDWPLSTYLAM</sequence>
<dbReference type="Pfam" id="PF20146">
    <property type="entry name" value="NRF"/>
    <property type="match status" value="1"/>
</dbReference>
<evidence type="ECO:0000259" key="2">
    <source>
        <dbReference type="SMART" id="SM00703"/>
    </source>
</evidence>
<reference evidence="3" key="1">
    <citation type="submission" date="2021-05" db="EMBL/GenBank/DDBJ databases">
        <authorList>
            <person name="Alioto T."/>
            <person name="Alioto T."/>
            <person name="Gomez Garrido J."/>
        </authorList>
    </citation>
    <scope>NUCLEOTIDE SEQUENCE</scope>
</reference>
<evidence type="ECO:0000313" key="3">
    <source>
        <dbReference type="EMBL" id="CAG6627631.1"/>
    </source>
</evidence>
<feature type="chain" id="PRO_5034936316" description="Nose resistant-to-fluoxetine protein N-terminal domain-containing protein" evidence="1">
    <location>
        <begin position="23"/>
        <end position="242"/>
    </location>
</feature>
<keyword evidence="1" id="KW-0732">Signal</keyword>
<dbReference type="EMBL" id="HBUF01065903">
    <property type="protein sequence ID" value="CAG6627631.1"/>
    <property type="molecule type" value="Transcribed_RNA"/>
</dbReference>
<dbReference type="PANTHER" id="PTHR11161">
    <property type="entry name" value="O-ACYLTRANSFERASE"/>
    <property type="match status" value="1"/>
</dbReference>
<dbReference type="SMART" id="SM00703">
    <property type="entry name" value="NRF"/>
    <property type="match status" value="1"/>
</dbReference>